<dbReference type="PANTHER" id="PTHR31175">
    <property type="entry name" value="AUXIN-RESPONSIVE FAMILY PROTEIN"/>
    <property type="match status" value="1"/>
</dbReference>
<dbReference type="Proteomes" id="UP001497480">
    <property type="component" value="Unassembled WGS sequence"/>
</dbReference>
<dbReference type="AlphaFoldDB" id="A0AAV1YJR6"/>
<accession>A0AAV1YJR6</accession>
<evidence type="ECO:0000256" key="1">
    <source>
        <dbReference type="ARBA" id="ARBA00006974"/>
    </source>
</evidence>
<dbReference type="InterPro" id="IPR003676">
    <property type="entry name" value="SAUR_fam"/>
</dbReference>
<evidence type="ECO:0000313" key="2">
    <source>
        <dbReference type="EMBL" id="CAL0333175.1"/>
    </source>
</evidence>
<comment type="caution">
    <text evidence="2">The sequence shown here is derived from an EMBL/GenBank/DDBJ whole genome shotgun (WGS) entry which is preliminary data.</text>
</comment>
<gene>
    <name evidence="2" type="ORF">LLUT_LOCUS34235</name>
</gene>
<dbReference type="PANTHER" id="PTHR31175:SF82">
    <property type="entry name" value="AUXIN-RESPONSIVE PROTEIN SAUR65"/>
    <property type="match status" value="1"/>
</dbReference>
<reference evidence="2 3" key="1">
    <citation type="submission" date="2024-03" db="EMBL/GenBank/DDBJ databases">
        <authorList>
            <person name="Martinez-Hernandez J."/>
        </authorList>
    </citation>
    <scope>NUCLEOTIDE SEQUENCE [LARGE SCALE GENOMIC DNA]</scope>
</reference>
<evidence type="ECO:0000313" key="3">
    <source>
        <dbReference type="Proteomes" id="UP001497480"/>
    </source>
</evidence>
<comment type="similarity">
    <text evidence="1">Belongs to the ARG7 family.</text>
</comment>
<keyword evidence="3" id="KW-1185">Reference proteome</keyword>
<name>A0AAV1YJR6_LUPLU</name>
<sequence>MISLKRLITIARKWKRVAGIKRRVVISQPRNNHKIFRELFRISEEQFGLPTDGPITLPCDSAFMEYVVSLVRKRVSLELENMVQLVASFGFGSDCQCLALESGAVILSSIGM</sequence>
<organism evidence="2 3">
    <name type="scientific">Lupinus luteus</name>
    <name type="common">European yellow lupine</name>
    <dbReference type="NCBI Taxonomy" id="3873"/>
    <lineage>
        <taxon>Eukaryota</taxon>
        <taxon>Viridiplantae</taxon>
        <taxon>Streptophyta</taxon>
        <taxon>Embryophyta</taxon>
        <taxon>Tracheophyta</taxon>
        <taxon>Spermatophyta</taxon>
        <taxon>Magnoliopsida</taxon>
        <taxon>eudicotyledons</taxon>
        <taxon>Gunneridae</taxon>
        <taxon>Pentapetalae</taxon>
        <taxon>rosids</taxon>
        <taxon>fabids</taxon>
        <taxon>Fabales</taxon>
        <taxon>Fabaceae</taxon>
        <taxon>Papilionoideae</taxon>
        <taxon>50 kb inversion clade</taxon>
        <taxon>genistoids sensu lato</taxon>
        <taxon>core genistoids</taxon>
        <taxon>Genisteae</taxon>
        <taxon>Lupinus</taxon>
    </lineage>
</organism>
<proteinExistence type="inferred from homology"/>
<protein>
    <submittedName>
        <fullName evidence="2">Uncharacterized protein</fullName>
    </submittedName>
</protein>
<dbReference type="GO" id="GO:0009733">
    <property type="term" value="P:response to auxin"/>
    <property type="evidence" value="ECO:0007669"/>
    <property type="project" value="InterPro"/>
</dbReference>
<dbReference type="Pfam" id="PF02519">
    <property type="entry name" value="Auxin_inducible"/>
    <property type="match status" value="1"/>
</dbReference>
<dbReference type="EMBL" id="CAXHTB010000025">
    <property type="protein sequence ID" value="CAL0333175.1"/>
    <property type="molecule type" value="Genomic_DNA"/>
</dbReference>